<dbReference type="PROSITE" id="PS51790">
    <property type="entry name" value="MSRB"/>
    <property type="match status" value="1"/>
</dbReference>
<keyword evidence="7" id="KW-1185">Reference proteome</keyword>
<dbReference type="EC" id="1.8.4.12" evidence="3"/>
<keyword evidence="3" id="KW-0862">Zinc</keyword>
<feature type="compositionally biased region" description="Acidic residues" evidence="4">
    <location>
        <begin position="184"/>
        <end position="197"/>
    </location>
</feature>
<evidence type="ECO:0000256" key="4">
    <source>
        <dbReference type="SAM" id="MobiDB-lite"/>
    </source>
</evidence>
<dbReference type="PANTHER" id="PTHR10173">
    <property type="entry name" value="METHIONINE SULFOXIDE REDUCTASE"/>
    <property type="match status" value="1"/>
</dbReference>
<dbReference type="Pfam" id="PF01641">
    <property type="entry name" value="SelR"/>
    <property type="match status" value="1"/>
</dbReference>
<feature type="region of interest" description="Disordered" evidence="4">
    <location>
        <begin position="1"/>
        <end position="54"/>
    </location>
</feature>
<evidence type="ECO:0000313" key="7">
    <source>
        <dbReference type="Proteomes" id="UP000184390"/>
    </source>
</evidence>
<feature type="active site" description="Nucleophile" evidence="3">
    <location>
        <position position="173"/>
    </location>
</feature>
<comment type="cofactor">
    <cofactor evidence="3">
        <name>Zn(2+)</name>
        <dbReference type="ChEBI" id="CHEBI:29105"/>
    </cofactor>
    <text evidence="3">Binds 1 zinc ion per subunit. The zinc ion is important for the structural integrity of the protein.</text>
</comment>
<dbReference type="Proteomes" id="UP000184390">
    <property type="component" value="Unassembled WGS sequence"/>
</dbReference>
<feature type="binding site" evidence="3">
    <location>
        <position position="100"/>
    </location>
    <ligand>
        <name>Zn(2+)</name>
        <dbReference type="ChEBI" id="CHEBI:29105"/>
    </ligand>
</feature>
<dbReference type="HAMAP" id="MF_01400">
    <property type="entry name" value="MsrB"/>
    <property type="match status" value="1"/>
</dbReference>
<dbReference type="Gene3D" id="2.170.150.20">
    <property type="entry name" value="Peptide methionine sulfoxide reductase"/>
    <property type="match status" value="1"/>
</dbReference>
<dbReference type="RefSeq" id="WP_370427858.1">
    <property type="nucleotide sequence ID" value="NZ_BDIO01000006.1"/>
</dbReference>
<feature type="binding site" evidence="3">
    <location>
        <position position="152"/>
    </location>
    <ligand>
        <name>Zn(2+)</name>
        <dbReference type="ChEBI" id="CHEBI:29105"/>
    </ligand>
</feature>
<keyword evidence="3" id="KW-0479">Metal-binding</keyword>
<feature type="region of interest" description="Disordered" evidence="4">
    <location>
        <begin position="184"/>
        <end position="206"/>
    </location>
</feature>
<reference evidence="6 7" key="1">
    <citation type="submission" date="2016-11" db="EMBL/GenBank/DDBJ databases">
        <authorList>
            <person name="Varghese N."/>
            <person name="Submissions S."/>
        </authorList>
    </citation>
    <scope>NUCLEOTIDE SEQUENCE [LARGE SCALE GENOMIC DNA]</scope>
    <source>
        <strain evidence="6 7">PA</strain>
    </source>
</reference>
<comment type="catalytic activity">
    <reaction evidence="2 3">
        <text>L-methionyl-[protein] + [thioredoxin]-disulfide + H2O = L-methionyl-(R)-S-oxide-[protein] + [thioredoxin]-dithiol</text>
        <dbReference type="Rhea" id="RHEA:24164"/>
        <dbReference type="Rhea" id="RHEA-COMP:10698"/>
        <dbReference type="Rhea" id="RHEA-COMP:10700"/>
        <dbReference type="Rhea" id="RHEA-COMP:12313"/>
        <dbReference type="Rhea" id="RHEA-COMP:12314"/>
        <dbReference type="ChEBI" id="CHEBI:15377"/>
        <dbReference type="ChEBI" id="CHEBI:16044"/>
        <dbReference type="ChEBI" id="CHEBI:29950"/>
        <dbReference type="ChEBI" id="CHEBI:45764"/>
        <dbReference type="ChEBI" id="CHEBI:50058"/>
        <dbReference type="EC" id="1.8.4.12"/>
    </reaction>
</comment>
<feature type="binding site" evidence="3">
    <location>
        <position position="103"/>
    </location>
    <ligand>
        <name>Zn(2+)</name>
        <dbReference type="ChEBI" id="CHEBI:29105"/>
    </ligand>
</feature>
<keyword evidence="1 3" id="KW-0560">Oxidoreductase</keyword>
<gene>
    <name evidence="3" type="primary">msrB</name>
    <name evidence="6" type="ORF">SAMN05216246_10795</name>
</gene>
<evidence type="ECO:0000259" key="5">
    <source>
        <dbReference type="PROSITE" id="PS51790"/>
    </source>
</evidence>
<evidence type="ECO:0000313" key="6">
    <source>
        <dbReference type="EMBL" id="SHI93610.1"/>
    </source>
</evidence>
<dbReference type="InterPro" id="IPR028427">
    <property type="entry name" value="Met_Sox_Rdtase_MsrB"/>
</dbReference>
<sequence>MARFPDRENSAVGLALTARAGDHGPVSTTSNPTTPAPDRTSAGETGTDIPRLDPAAIARTDAQWRALLDPMEYHVLREAGTERAFTGALLDEKRVGVYRCRGCGAELFRSTTKFESGCGWPSFYDPADSRAVTLLRDTSHGMVRTEVRCAACDSHLGHVFDDAPHTPTGQRYCMNSVSLTFEADDGSSDGDDGEPEAAADGGAGRRHWLRRVGRA</sequence>
<dbReference type="SUPFAM" id="SSF51316">
    <property type="entry name" value="Mss4-like"/>
    <property type="match status" value="1"/>
</dbReference>
<dbReference type="InterPro" id="IPR011057">
    <property type="entry name" value="Mss4-like_sf"/>
</dbReference>
<protein>
    <recommendedName>
        <fullName evidence="3">Peptide methionine sulfoxide reductase MsrB</fullName>
        <ecNumber evidence="3">1.8.4.12</ecNumber>
    </recommendedName>
    <alternativeName>
        <fullName evidence="3">Peptide-methionine (R)-S-oxide reductase</fullName>
    </alternativeName>
</protein>
<evidence type="ECO:0000256" key="3">
    <source>
        <dbReference type="HAMAP-Rule" id="MF_01400"/>
    </source>
</evidence>
<dbReference type="EMBL" id="FQYL01000007">
    <property type="protein sequence ID" value="SHI93610.1"/>
    <property type="molecule type" value="Genomic_DNA"/>
</dbReference>
<comment type="caution">
    <text evidence="6">The sequence shown here is derived from an EMBL/GenBank/DDBJ whole genome shotgun (WGS) entry which is preliminary data.</text>
</comment>
<evidence type="ECO:0000256" key="1">
    <source>
        <dbReference type="ARBA" id="ARBA00023002"/>
    </source>
</evidence>
<accession>A0ABY1ICA1</accession>
<comment type="similarity">
    <text evidence="3">Belongs to the MsrB Met sulfoxide reductase family.</text>
</comment>
<dbReference type="NCBIfam" id="TIGR00357">
    <property type="entry name" value="peptide-methionine (R)-S-oxide reductase MsrB"/>
    <property type="match status" value="1"/>
</dbReference>
<evidence type="ECO:0000256" key="2">
    <source>
        <dbReference type="ARBA" id="ARBA00048488"/>
    </source>
</evidence>
<dbReference type="PANTHER" id="PTHR10173:SF52">
    <property type="entry name" value="METHIONINE-R-SULFOXIDE REDUCTASE B1"/>
    <property type="match status" value="1"/>
</dbReference>
<dbReference type="InterPro" id="IPR002579">
    <property type="entry name" value="Met_Sox_Rdtase_MsrB_dom"/>
</dbReference>
<feature type="binding site" evidence="3">
    <location>
        <position position="149"/>
    </location>
    <ligand>
        <name>Zn(2+)</name>
        <dbReference type="ChEBI" id="CHEBI:29105"/>
    </ligand>
</feature>
<name>A0ABY1ICA1_9ACTO</name>
<organism evidence="6 7">
    <name type="scientific">Actinomyces denticolens</name>
    <dbReference type="NCBI Taxonomy" id="52767"/>
    <lineage>
        <taxon>Bacteria</taxon>
        <taxon>Bacillati</taxon>
        <taxon>Actinomycetota</taxon>
        <taxon>Actinomycetes</taxon>
        <taxon>Actinomycetales</taxon>
        <taxon>Actinomycetaceae</taxon>
        <taxon>Actinomyces</taxon>
    </lineage>
</organism>
<feature type="domain" description="MsrB" evidence="5">
    <location>
        <begin position="61"/>
        <end position="184"/>
    </location>
</feature>
<proteinExistence type="inferred from homology"/>